<evidence type="ECO:0000256" key="3">
    <source>
        <dbReference type="SAM" id="Phobius"/>
    </source>
</evidence>
<dbReference type="EMBL" id="BAFH01000003">
    <property type="protein sequence ID" value="GAB63133.1"/>
    <property type="molecule type" value="Genomic_DNA"/>
</dbReference>
<dbReference type="Gene3D" id="3.40.710.10">
    <property type="entry name" value="DD-peptidase/beta-lactamase superfamily"/>
    <property type="match status" value="1"/>
</dbReference>
<dbReference type="InterPro" id="IPR000667">
    <property type="entry name" value="Peptidase_S13"/>
</dbReference>
<comment type="similarity">
    <text evidence="1">Belongs to the peptidase S13 family.</text>
</comment>
<evidence type="ECO:0000256" key="2">
    <source>
        <dbReference type="ARBA" id="ARBA00022801"/>
    </source>
</evidence>
<keyword evidence="3" id="KW-0812">Transmembrane</keyword>
<dbReference type="Pfam" id="PF02113">
    <property type="entry name" value="Peptidase_S13"/>
    <property type="match status" value="1"/>
</dbReference>
<dbReference type="eggNOG" id="COG2027">
    <property type="taxonomic scope" value="Bacteria"/>
</dbReference>
<dbReference type="GO" id="GO:0000270">
    <property type="term" value="P:peptidoglycan metabolic process"/>
    <property type="evidence" value="ECO:0007669"/>
    <property type="project" value="TreeGrafter"/>
</dbReference>
<sequence>MVSLLTRFMSFFRFTVRIYPYIGIFFLIIFKIFLPGIFFAINLEANTNNLNKQIQTLLKNLDLKQVSCGISVVSLKKNVSVYNYRSNNLFSVASNMKLLTTAAALDYLGPNFTYETSIEANGVITDSGKLKGDVVLKGSGDPNLSGRFYHGNILAVPESWANAIRSRGISRITGDIIADDTIFDRVYTRPSWSKNQLSAWYCAPSCGLSFNDNCVDITLISSKKPGNAVILLINPDTSYFTIVNNCIGTSDKKEHAYSMYREPETNRIFITGKFWINASPKREWVTVYNPALYLATVFKEVLEKYGILVDGTARLIDETDVADAHRERITQTTSTMGQTISVTNKRSQNFYAEQILKTLGAHVNGEGSTKSGIDILHNFMNKLGFHSDEYHIEDGSGLSKGNRFSPHMITSLLTYMYKHPHGKVLYDSLPVSGKDGGLKDRMVSPQYKNRVHAKTGYIAKVSTLSGYINTPNGDVLAFSILMNNFNNLRSIHKVQDDICRTLINYYN</sequence>
<evidence type="ECO:0000256" key="1">
    <source>
        <dbReference type="ARBA" id="ARBA00006096"/>
    </source>
</evidence>
<reference evidence="4 5" key="1">
    <citation type="journal article" date="2012" name="FEBS Lett.">
        <title>Anammox organism KSU-1 expresses a NirK-type copper-containing nitrite reductase instead of a NirS-type with cytochrome cd1.</title>
        <authorList>
            <person name="Hira D."/>
            <person name="Toh H."/>
            <person name="Migita C.T."/>
            <person name="Okubo H."/>
            <person name="Nishiyama T."/>
            <person name="Hattori M."/>
            <person name="Furukawa K."/>
            <person name="Fujii T."/>
        </authorList>
    </citation>
    <scope>NUCLEOTIDE SEQUENCE [LARGE SCALE GENOMIC DNA]</scope>
</reference>
<protein>
    <submittedName>
        <fullName evidence="4">Putative D-alanyl-D-alaninecarboxypeptidase/D-alanyl-D-alanine-endopeptidase</fullName>
    </submittedName>
</protein>
<dbReference type="GO" id="GO:0006508">
    <property type="term" value="P:proteolysis"/>
    <property type="evidence" value="ECO:0007669"/>
    <property type="project" value="InterPro"/>
</dbReference>
<dbReference type="GO" id="GO:0004185">
    <property type="term" value="F:serine-type carboxypeptidase activity"/>
    <property type="evidence" value="ECO:0007669"/>
    <property type="project" value="InterPro"/>
</dbReference>
<proteinExistence type="inferred from homology"/>
<dbReference type="InterPro" id="IPR012338">
    <property type="entry name" value="Beta-lactam/transpept-like"/>
</dbReference>
<keyword evidence="3" id="KW-0472">Membrane</keyword>
<accession>I3IN38</accession>
<dbReference type="SUPFAM" id="SSF56601">
    <property type="entry name" value="beta-lactamase/transpeptidase-like"/>
    <property type="match status" value="1"/>
</dbReference>
<gene>
    <name evidence="4" type="ORF">KSU1_C1537</name>
</gene>
<keyword evidence="5" id="KW-1185">Reference proteome</keyword>
<organism evidence="4 5">
    <name type="scientific">Candidatus Jettenia caeni</name>
    <dbReference type="NCBI Taxonomy" id="247490"/>
    <lineage>
        <taxon>Bacteria</taxon>
        <taxon>Pseudomonadati</taxon>
        <taxon>Planctomycetota</taxon>
        <taxon>Candidatus Brocadiia</taxon>
        <taxon>Candidatus Brocadiales</taxon>
        <taxon>Candidatus Brocadiaceae</taxon>
        <taxon>Candidatus Jettenia</taxon>
    </lineage>
</organism>
<keyword evidence="2" id="KW-0378">Hydrolase</keyword>
<keyword evidence="4" id="KW-0645">Protease</keyword>
<dbReference type="PANTHER" id="PTHR30023:SF0">
    <property type="entry name" value="PENICILLIN-SENSITIVE CARBOXYPEPTIDASE A"/>
    <property type="match status" value="1"/>
</dbReference>
<keyword evidence="4" id="KW-0121">Carboxypeptidase</keyword>
<evidence type="ECO:0000313" key="4">
    <source>
        <dbReference type="EMBL" id="GAB63133.1"/>
    </source>
</evidence>
<keyword evidence="3" id="KW-1133">Transmembrane helix</keyword>
<dbReference type="AlphaFoldDB" id="I3IN38"/>
<name>I3IN38_9BACT</name>
<dbReference type="Proteomes" id="UP000002985">
    <property type="component" value="Unassembled WGS sequence"/>
</dbReference>
<dbReference type="NCBIfam" id="TIGR00666">
    <property type="entry name" value="PBP4"/>
    <property type="match status" value="1"/>
</dbReference>
<dbReference type="PANTHER" id="PTHR30023">
    <property type="entry name" value="D-ALANYL-D-ALANINE CARBOXYPEPTIDASE"/>
    <property type="match status" value="1"/>
</dbReference>
<feature type="transmembrane region" description="Helical" evidence="3">
    <location>
        <begin position="21"/>
        <end position="41"/>
    </location>
</feature>
<comment type="caution">
    <text evidence="4">The sequence shown here is derived from an EMBL/GenBank/DDBJ whole genome shotgun (WGS) entry which is preliminary data.</text>
</comment>
<dbReference type="Gene3D" id="3.50.80.20">
    <property type="entry name" value="D-Ala-D-Ala carboxypeptidase C, peptidase S13"/>
    <property type="match status" value="1"/>
</dbReference>
<dbReference type="STRING" id="247490.KSU1_C1537"/>
<evidence type="ECO:0000313" key="5">
    <source>
        <dbReference type="Proteomes" id="UP000002985"/>
    </source>
</evidence>
<dbReference type="PRINTS" id="PR00922">
    <property type="entry name" value="DADACBPTASE3"/>
</dbReference>